<proteinExistence type="inferred from homology"/>
<feature type="chain" id="PRO_5045730434" evidence="2">
    <location>
        <begin position="18"/>
        <end position="118"/>
    </location>
</feature>
<evidence type="ECO:0000313" key="4">
    <source>
        <dbReference type="Proteomes" id="UP001595593"/>
    </source>
</evidence>
<dbReference type="InterPro" id="IPR005064">
    <property type="entry name" value="BUG"/>
</dbReference>
<dbReference type="RefSeq" id="WP_379596273.1">
    <property type="nucleotide sequence ID" value="NZ_JBHRTN010000009.1"/>
</dbReference>
<dbReference type="Pfam" id="PF03401">
    <property type="entry name" value="TctC"/>
    <property type="match status" value="1"/>
</dbReference>
<dbReference type="PANTHER" id="PTHR42928">
    <property type="entry name" value="TRICARBOXYLATE-BINDING PROTEIN"/>
    <property type="match status" value="1"/>
</dbReference>
<comment type="caution">
    <text evidence="3">The sequence shown here is derived from an EMBL/GenBank/DDBJ whole genome shotgun (WGS) entry which is preliminary data.</text>
</comment>
<comment type="similarity">
    <text evidence="1">Belongs to the UPF0065 (bug) family.</text>
</comment>
<dbReference type="EMBL" id="JBHRTN010000009">
    <property type="protein sequence ID" value="MFC3125526.1"/>
    <property type="molecule type" value="Genomic_DNA"/>
</dbReference>
<sequence>MTHWSRRTLLTSAMAIAAGPAALGQAPGRTTPWPSRPLRLVVPFAAGTTTDILGRILADALAREAGQAGVVDNLAGTGGNVGSQAVAQAPGDGYTLLLATNGTHGINASCWHSGAAGR</sequence>
<name>A0ABV7G1Z2_9PROT</name>
<accession>A0ABV7G1Z2</accession>
<feature type="signal peptide" evidence="2">
    <location>
        <begin position="1"/>
        <end position="17"/>
    </location>
</feature>
<reference evidence="4" key="1">
    <citation type="journal article" date="2019" name="Int. J. Syst. Evol. Microbiol.">
        <title>The Global Catalogue of Microorganisms (GCM) 10K type strain sequencing project: providing services to taxonomists for standard genome sequencing and annotation.</title>
        <authorList>
            <consortium name="The Broad Institute Genomics Platform"/>
            <consortium name="The Broad Institute Genome Sequencing Center for Infectious Disease"/>
            <person name="Wu L."/>
            <person name="Ma J."/>
        </authorList>
    </citation>
    <scope>NUCLEOTIDE SEQUENCE [LARGE SCALE GENOMIC DNA]</scope>
    <source>
        <strain evidence="4">KCTC 52094</strain>
    </source>
</reference>
<organism evidence="3 4">
    <name type="scientific">Teichococcus globiformis</name>
    <dbReference type="NCBI Taxonomy" id="2307229"/>
    <lineage>
        <taxon>Bacteria</taxon>
        <taxon>Pseudomonadati</taxon>
        <taxon>Pseudomonadota</taxon>
        <taxon>Alphaproteobacteria</taxon>
        <taxon>Acetobacterales</taxon>
        <taxon>Roseomonadaceae</taxon>
        <taxon>Roseomonas</taxon>
    </lineage>
</organism>
<dbReference type="Gene3D" id="3.40.190.150">
    <property type="entry name" value="Bordetella uptake gene, domain 1"/>
    <property type="match status" value="1"/>
</dbReference>
<keyword evidence="4" id="KW-1185">Reference proteome</keyword>
<protein>
    <submittedName>
        <fullName evidence="3">Bug family tripartite tricarboxylate transporter substrate binding protein</fullName>
    </submittedName>
</protein>
<evidence type="ECO:0000313" key="3">
    <source>
        <dbReference type="EMBL" id="MFC3125526.1"/>
    </source>
</evidence>
<gene>
    <name evidence="3" type="ORF">ACFOD4_10670</name>
</gene>
<evidence type="ECO:0000256" key="1">
    <source>
        <dbReference type="ARBA" id="ARBA00006987"/>
    </source>
</evidence>
<dbReference type="Proteomes" id="UP001595593">
    <property type="component" value="Unassembled WGS sequence"/>
</dbReference>
<evidence type="ECO:0000256" key="2">
    <source>
        <dbReference type="SAM" id="SignalP"/>
    </source>
</evidence>
<keyword evidence="2" id="KW-0732">Signal</keyword>
<dbReference type="PANTHER" id="PTHR42928:SF5">
    <property type="entry name" value="BLR1237 PROTEIN"/>
    <property type="match status" value="1"/>
</dbReference>
<dbReference type="InterPro" id="IPR042100">
    <property type="entry name" value="Bug_dom1"/>
</dbReference>